<dbReference type="SUPFAM" id="SSF56112">
    <property type="entry name" value="Protein kinase-like (PK-like)"/>
    <property type="match status" value="1"/>
</dbReference>
<feature type="compositionally biased region" description="Low complexity" evidence="1">
    <location>
        <begin position="462"/>
        <end position="479"/>
    </location>
</feature>
<dbReference type="STRING" id="308745.A0A0F8U7V8"/>
<proteinExistence type="predicted"/>
<evidence type="ECO:0000313" key="2">
    <source>
        <dbReference type="EMBL" id="KKK15834.1"/>
    </source>
</evidence>
<dbReference type="OrthoDB" id="2156052at2759"/>
<dbReference type="Proteomes" id="UP000034291">
    <property type="component" value="Unassembled WGS sequence"/>
</dbReference>
<keyword evidence="3" id="KW-1185">Reference proteome</keyword>
<reference evidence="2 3" key="1">
    <citation type="submission" date="2015-02" db="EMBL/GenBank/DDBJ databases">
        <title>Draft Genome Sequences of Two Closely-Related Aflatoxigenic Aspergillus Species Obtained from the Cote d'Ivoire.</title>
        <authorList>
            <person name="Moore G.G."/>
            <person name="Beltz S.B."/>
            <person name="Mack B.M."/>
        </authorList>
    </citation>
    <scope>NUCLEOTIDE SEQUENCE [LARGE SCALE GENOMIC DNA]</scope>
    <source>
        <strain evidence="2 3">SRRC1468</strain>
    </source>
</reference>
<dbReference type="InterPro" id="IPR011009">
    <property type="entry name" value="Kinase-like_dom_sf"/>
</dbReference>
<name>A0A0F8U7V8_9EURO</name>
<gene>
    <name evidence="2" type="ORF">ARAM_004548</name>
</gene>
<comment type="caution">
    <text evidence="2">The sequence shown here is derived from an EMBL/GenBank/DDBJ whole genome shotgun (WGS) entry which is preliminary data.</text>
</comment>
<dbReference type="Gene3D" id="1.10.510.10">
    <property type="entry name" value="Transferase(Phosphotransferase) domain 1"/>
    <property type="match status" value="1"/>
</dbReference>
<organism evidence="2 3">
    <name type="scientific">Aspergillus rambellii</name>
    <dbReference type="NCBI Taxonomy" id="308745"/>
    <lineage>
        <taxon>Eukaryota</taxon>
        <taxon>Fungi</taxon>
        <taxon>Dikarya</taxon>
        <taxon>Ascomycota</taxon>
        <taxon>Pezizomycotina</taxon>
        <taxon>Eurotiomycetes</taxon>
        <taxon>Eurotiomycetidae</taxon>
        <taxon>Eurotiales</taxon>
        <taxon>Aspergillaceae</taxon>
        <taxon>Aspergillus</taxon>
        <taxon>Aspergillus subgen. Nidulantes</taxon>
    </lineage>
</organism>
<accession>A0A0F8U7V8</accession>
<feature type="region of interest" description="Disordered" evidence="1">
    <location>
        <begin position="65"/>
        <end position="102"/>
    </location>
</feature>
<evidence type="ECO:0000313" key="3">
    <source>
        <dbReference type="Proteomes" id="UP000034291"/>
    </source>
</evidence>
<evidence type="ECO:0008006" key="4">
    <source>
        <dbReference type="Google" id="ProtNLM"/>
    </source>
</evidence>
<dbReference type="AlphaFoldDB" id="A0A0F8U7V8"/>
<feature type="region of interest" description="Disordered" evidence="1">
    <location>
        <begin position="447"/>
        <end position="559"/>
    </location>
</feature>
<sequence>MSFDSGVGLLSPGIIVEGMLRINVEGVVRVMVILTTDEDEYRISPDYKALFLKVEEERRQEAELRRQAEDRVKQAEDRVKQAQDREKQAQDREKQEAELRKQAEVHTQPTAFRVFVQACHNLLSLPLKVGTPAKSTKGKIPPPTGKYCPTQLRYWSDCPAQQQEIFDAVYTYLQPTGEDGPQLFAPLVELHGLSRRFSRRKLRSEKDLESYERFAVEDHVHDIIAELCKIPAAREKFQLGDGIIFENHANTLDEPQDDDDDIEAVDLSSTQHPRPDQFCIHRVDGTTNTLLTTVEYKPPHKLRIEDVRSGLRSMDFWKDVVNQNKIPTDMDKKLKYNAEQLVGSVLTQEYHVMIQEGLEYSYITNGLSLILLRVPHDEPSTLYYYPCEPNLDVDLEDPDIILQPKTTIARVLCLCLISFHSRIRDQAWRQAARSQLHIWETSFDHTRSQIPNEELQKAPPDSEYTSSESTGSESTGSEYLPSSPLSPTKEPRRTSARFRGDCAPIEMMSQNERMDSSDSDAGPATQNRKRGFSQVMSSPSSQHSSRPTDSTPTSSGQYQQHASRFCTQRCLLGLQQGGALDGLCPNVQLHRQGQERDRHSIDAKQLVQLLKEQLDQDLDHNCTPFGVCGSYGAPFKITCAAYGYTVVGKGTTSRLWKEVSGEAEIYRVLQKAQGLAVPVFLGAIDLKMMFFLHGAGEIRHMLLMGWGGRSIGTAESLTLRQEISRSKKQVRKLGVMHEDLRPENMLWNDELGRIMIIDFHRSQIDRRPAAERVGSLKRRLNIRPGQSKRPRVY</sequence>
<feature type="compositionally biased region" description="Low complexity" evidence="1">
    <location>
        <begin position="533"/>
        <end position="555"/>
    </location>
</feature>
<dbReference type="EMBL" id="JZBS01003158">
    <property type="protein sequence ID" value="KKK15834.1"/>
    <property type="molecule type" value="Genomic_DNA"/>
</dbReference>
<protein>
    <recommendedName>
        <fullName evidence="4">Protein kinase domain-containing protein</fullName>
    </recommendedName>
</protein>
<evidence type="ECO:0000256" key="1">
    <source>
        <dbReference type="SAM" id="MobiDB-lite"/>
    </source>
</evidence>